<sequence>MTAAAGVMSRTGPDGSTMAERVEVAGCLWSVPGENAARGQADADAVMDAWMNSPGHRANILDRAFEEIGIGVHAGDGGPWGPQDFGGAR</sequence>
<evidence type="ECO:0000313" key="2">
    <source>
        <dbReference type="EMBL" id="MDP9686046.1"/>
    </source>
</evidence>
<dbReference type="CDD" id="cd05379">
    <property type="entry name" value="CAP_bacterial"/>
    <property type="match status" value="1"/>
</dbReference>
<dbReference type="Proteomes" id="UP001231675">
    <property type="component" value="Unassembled WGS sequence"/>
</dbReference>
<name>A0ABT9LR82_STRGD</name>
<gene>
    <name evidence="2" type="ORF">J2S47_006548</name>
</gene>
<dbReference type="PANTHER" id="PTHR31157">
    <property type="entry name" value="SCP DOMAIN-CONTAINING PROTEIN"/>
    <property type="match status" value="1"/>
</dbReference>
<keyword evidence="3" id="KW-1185">Reference proteome</keyword>
<feature type="domain" description="SCP" evidence="1">
    <location>
        <begin position="5"/>
        <end position="77"/>
    </location>
</feature>
<proteinExistence type="predicted"/>
<reference evidence="2 3" key="1">
    <citation type="submission" date="2023-07" db="EMBL/GenBank/DDBJ databases">
        <title>Sequencing the genomes of 1000 actinobacteria strains.</title>
        <authorList>
            <person name="Klenk H.-P."/>
        </authorList>
    </citation>
    <scope>NUCLEOTIDE SEQUENCE [LARGE SCALE GENOMIC DNA]</scope>
    <source>
        <strain evidence="2 3">DSM 40229</strain>
    </source>
</reference>
<dbReference type="InterPro" id="IPR035940">
    <property type="entry name" value="CAP_sf"/>
</dbReference>
<dbReference type="EMBL" id="JAURUD010000001">
    <property type="protein sequence ID" value="MDP9686046.1"/>
    <property type="molecule type" value="Genomic_DNA"/>
</dbReference>
<dbReference type="InterPro" id="IPR014044">
    <property type="entry name" value="CAP_dom"/>
</dbReference>
<accession>A0ABT9LR82</accession>
<dbReference type="SUPFAM" id="SSF55797">
    <property type="entry name" value="PR-1-like"/>
    <property type="match status" value="1"/>
</dbReference>
<dbReference type="RefSeq" id="WP_306888479.1">
    <property type="nucleotide sequence ID" value="NZ_BMSM01000002.1"/>
</dbReference>
<evidence type="ECO:0000313" key="3">
    <source>
        <dbReference type="Proteomes" id="UP001231675"/>
    </source>
</evidence>
<dbReference type="Gene3D" id="3.40.33.10">
    <property type="entry name" value="CAP"/>
    <property type="match status" value="1"/>
</dbReference>
<dbReference type="Pfam" id="PF00188">
    <property type="entry name" value="CAP"/>
    <property type="match status" value="1"/>
</dbReference>
<organism evidence="2 3">
    <name type="scientific">Streptomyces griseoviridis</name>
    <dbReference type="NCBI Taxonomy" id="45398"/>
    <lineage>
        <taxon>Bacteria</taxon>
        <taxon>Bacillati</taxon>
        <taxon>Actinomycetota</taxon>
        <taxon>Actinomycetes</taxon>
        <taxon>Kitasatosporales</taxon>
        <taxon>Streptomycetaceae</taxon>
        <taxon>Streptomyces</taxon>
    </lineage>
</organism>
<evidence type="ECO:0000259" key="1">
    <source>
        <dbReference type="Pfam" id="PF00188"/>
    </source>
</evidence>
<protein>
    <submittedName>
        <fullName evidence="2">Uncharacterized protein YkwD</fullName>
    </submittedName>
</protein>
<dbReference type="PANTHER" id="PTHR31157:SF1">
    <property type="entry name" value="SCP DOMAIN-CONTAINING PROTEIN"/>
    <property type="match status" value="1"/>
</dbReference>
<comment type="caution">
    <text evidence="2">The sequence shown here is derived from an EMBL/GenBank/DDBJ whole genome shotgun (WGS) entry which is preliminary data.</text>
</comment>
<dbReference type="GeneID" id="91555532"/>